<dbReference type="AlphaFoldDB" id="A0AAP5ED46"/>
<dbReference type="InterPro" id="IPR021307">
    <property type="entry name" value="DUF2884"/>
</dbReference>
<gene>
    <name evidence="2" type="ORF">QE424_001400</name>
</gene>
<sequence>MNMRLLLPTLLLCLPLAACSNTDSNKTDPATGKPVVDADSIGKKVKDATDKARVEIAQGNIKISNDQNDKAEITPQGDLLINGKAVTIDAQQRALLMDYRKQVEKLAGAGMDIGVAGASLGVKAAGEALRGVFSGDTQGIEEKVNAEAAKIEASAKQLCELLPTMMAKQQALAAALPAFKPYATMDQSDVDDCHN</sequence>
<comment type="caution">
    <text evidence="2">The sequence shown here is derived from an EMBL/GenBank/DDBJ whole genome shotgun (WGS) entry which is preliminary data.</text>
</comment>
<feature type="chain" id="PRO_5042905847" evidence="1">
    <location>
        <begin position="21"/>
        <end position="195"/>
    </location>
</feature>
<feature type="signal peptide" evidence="1">
    <location>
        <begin position="1"/>
        <end position="20"/>
    </location>
</feature>
<evidence type="ECO:0000313" key="3">
    <source>
        <dbReference type="Proteomes" id="UP001226084"/>
    </source>
</evidence>
<proteinExistence type="predicted"/>
<name>A0AAP5ED46_9GAMM</name>
<dbReference type="Proteomes" id="UP001226084">
    <property type="component" value="Unassembled WGS sequence"/>
</dbReference>
<evidence type="ECO:0000313" key="2">
    <source>
        <dbReference type="EMBL" id="MDQ1108241.1"/>
    </source>
</evidence>
<organism evidence="2 3">
    <name type="scientific">Stenotrophomonas rhizophila</name>
    <dbReference type="NCBI Taxonomy" id="216778"/>
    <lineage>
        <taxon>Bacteria</taxon>
        <taxon>Pseudomonadati</taxon>
        <taxon>Pseudomonadota</taxon>
        <taxon>Gammaproteobacteria</taxon>
        <taxon>Lysobacterales</taxon>
        <taxon>Lysobacteraceae</taxon>
        <taxon>Stenotrophomonas</taxon>
    </lineage>
</organism>
<reference evidence="2" key="1">
    <citation type="submission" date="2023-07" db="EMBL/GenBank/DDBJ databases">
        <title>Functional and genomic diversity of the sorghum phyllosphere microbiome.</title>
        <authorList>
            <person name="Shade A."/>
        </authorList>
    </citation>
    <scope>NUCLEOTIDE SEQUENCE</scope>
    <source>
        <strain evidence="2">SORGH_AS_0457</strain>
    </source>
</reference>
<accession>A0AAP5ED46</accession>
<evidence type="ECO:0000256" key="1">
    <source>
        <dbReference type="SAM" id="SignalP"/>
    </source>
</evidence>
<dbReference type="Pfam" id="PF11101">
    <property type="entry name" value="DUF2884"/>
    <property type="match status" value="1"/>
</dbReference>
<dbReference type="RefSeq" id="WP_249832766.1">
    <property type="nucleotide sequence ID" value="NZ_CP088000.1"/>
</dbReference>
<protein>
    <submittedName>
        <fullName evidence="2">Small secreted protein</fullName>
    </submittedName>
</protein>
<dbReference type="EMBL" id="JAUTAS010000001">
    <property type="protein sequence ID" value="MDQ1108241.1"/>
    <property type="molecule type" value="Genomic_DNA"/>
</dbReference>
<keyword evidence="1" id="KW-0732">Signal</keyword>